<name>A0ABR3ES36_9AGAR</name>
<dbReference type="EMBL" id="JBAHYK010002145">
    <property type="protein sequence ID" value="KAL0565719.1"/>
    <property type="molecule type" value="Genomic_DNA"/>
</dbReference>
<reference evidence="1 2" key="1">
    <citation type="submission" date="2024-02" db="EMBL/GenBank/DDBJ databases">
        <title>A draft genome for the cacao thread blight pathogen Marasmius crinis-equi.</title>
        <authorList>
            <person name="Cohen S.P."/>
            <person name="Baruah I.K."/>
            <person name="Amoako-Attah I."/>
            <person name="Bukari Y."/>
            <person name="Meinhardt L.W."/>
            <person name="Bailey B.A."/>
        </authorList>
    </citation>
    <scope>NUCLEOTIDE SEQUENCE [LARGE SCALE GENOMIC DNA]</scope>
    <source>
        <strain evidence="1 2">GH-76</strain>
    </source>
</reference>
<keyword evidence="2" id="KW-1185">Reference proteome</keyword>
<dbReference type="Gene3D" id="2.130.10.10">
    <property type="entry name" value="YVTN repeat-like/Quinoprotein amine dehydrogenase"/>
    <property type="match status" value="1"/>
</dbReference>
<dbReference type="SUPFAM" id="SSF101898">
    <property type="entry name" value="NHL repeat"/>
    <property type="match status" value="1"/>
</dbReference>
<organism evidence="1 2">
    <name type="scientific">Marasmius crinis-equi</name>
    <dbReference type="NCBI Taxonomy" id="585013"/>
    <lineage>
        <taxon>Eukaryota</taxon>
        <taxon>Fungi</taxon>
        <taxon>Dikarya</taxon>
        <taxon>Basidiomycota</taxon>
        <taxon>Agaricomycotina</taxon>
        <taxon>Agaricomycetes</taxon>
        <taxon>Agaricomycetidae</taxon>
        <taxon>Agaricales</taxon>
        <taxon>Marasmiineae</taxon>
        <taxon>Marasmiaceae</taxon>
        <taxon>Marasmius</taxon>
    </lineage>
</organism>
<protein>
    <submittedName>
        <fullName evidence="1">Uncharacterized protein</fullName>
    </submittedName>
</protein>
<sequence>MAFPERQHNEHEYRLYATLGGDFSTSLTAIAVYPEGKFLAASSKDGRIGIYGLNGSVKLRTSFSVGDTVPTALAWGLGTELVVGLNDGRLMLFPRATKTYGWLVDLLKRVGSSKQDSDSLEIADLGASINTLTFQKETKRLFAAHGSEVSVLRRKNTNSWPTSRTINPPALDLTPIQVDLQAPYPVKVHLSRWEDQIIVCYRDHGIRAYSISDAKDTEVVWQILPEKRICASGLSPNSHHIAAWNLDTGLDLYTTMRSSHQVVDTIRLTDNFGIDTNCMLDVEFVSEREIVVGSNVGTPFIINFSQGLQNRILDVAERIFLWNDLPPAHLGPPSLG</sequence>
<gene>
    <name evidence="1" type="ORF">V5O48_016303</name>
</gene>
<evidence type="ECO:0000313" key="1">
    <source>
        <dbReference type="EMBL" id="KAL0565719.1"/>
    </source>
</evidence>
<proteinExistence type="predicted"/>
<comment type="caution">
    <text evidence="1">The sequence shown here is derived from an EMBL/GenBank/DDBJ whole genome shotgun (WGS) entry which is preliminary data.</text>
</comment>
<dbReference type="InterPro" id="IPR015943">
    <property type="entry name" value="WD40/YVTN_repeat-like_dom_sf"/>
</dbReference>
<accession>A0ABR3ES36</accession>
<evidence type="ECO:0000313" key="2">
    <source>
        <dbReference type="Proteomes" id="UP001465976"/>
    </source>
</evidence>
<dbReference type="Proteomes" id="UP001465976">
    <property type="component" value="Unassembled WGS sequence"/>
</dbReference>